<evidence type="ECO:0000256" key="2">
    <source>
        <dbReference type="ARBA" id="ARBA00022737"/>
    </source>
</evidence>
<dbReference type="InterPro" id="IPR001307">
    <property type="entry name" value="Thiosulphate_STrfase_CS"/>
</dbReference>
<evidence type="ECO:0000313" key="4">
    <source>
        <dbReference type="EMBL" id="RLP84736.1"/>
    </source>
</evidence>
<dbReference type="Proteomes" id="UP000269438">
    <property type="component" value="Unassembled WGS sequence"/>
</dbReference>
<dbReference type="PROSITE" id="PS00380">
    <property type="entry name" value="RHODANESE_1"/>
    <property type="match status" value="1"/>
</dbReference>
<comment type="caution">
    <text evidence="4">The sequence shown here is derived from an EMBL/GenBank/DDBJ whole genome shotgun (WGS) entry which is preliminary data.</text>
</comment>
<feature type="domain" description="Rhodanese" evidence="3">
    <location>
        <begin position="169"/>
        <end position="274"/>
    </location>
</feature>
<keyword evidence="1 4" id="KW-0808">Transferase</keyword>
<dbReference type="InterPro" id="IPR001763">
    <property type="entry name" value="Rhodanese-like_dom"/>
</dbReference>
<gene>
    <name evidence="4" type="ORF">D9V34_01705</name>
</gene>
<sequence>MSNLISAAELAALLESETPVRVLDVRWRLDKPNGHDDYLSGHIPGAVYVDLDTELADPDGDPALGRHPLPTLGILNTAVTRWGLNPGDTVVAYDTFASLPAARAWWVLADAGFVSLRVLDGGLAAWTAEDRALETGEVTAEPGTLVLTELGQNAVLDADAAAALATSGVLIDSRAGERFRGESEPMDPRAGHIPGAVNLPSGTYLDNGRFLDPERLRAVFAGVGAVPGAQIGTTCGSGITAAHTALALSEAGLPAAIFAGSWSAWSRDPQRPVATGA</sequence>
<evidence type="ECO:0000313" key="5">
    <source>
        <dbReference type="Proteomes" id="UP000269438"/>
    </source>
</evidence>
<dbReference type="CDD" id="cd01448">
    <property type="entry name" value="TST_Repeat_1"/>
    <property type="match status" value="1"/>
</dbReference>
<dbReference type="GO" id="GO:0004792">
    <property type="term" value="F:thiosulfate-cyanide sulfurtransferase activity"/>
    <property type="evidence" value="ECO:0007669"/>
    <property type="project" value="InterPro"/>
</dbReference>
<feature type="domain" description="Rhodanese" evidence="3">
    <location>
        <begin position="16"/>
        <end position="135"/>
    </location>
</feature>
<dbReference type="Pfam" id="PF00581">
    <property type="entry name" value="Rhodanese"/>
    <property type="match status" value="2"/>
</dbReference>
<dbReference type="AlphaFoldDB" id="A0A3L7AWJ2"/>
<accession>A0A3L7AWJ2</accession>
<evidence type="ECO:0000259" key="3">
    <source>
        <dbReference type="PROSITE" id="PS50206"/>
    </source>
</evidence>
<dbReference type="PANTHER" id="PTHR11364:SF27">
    <property type="entry name" value="SULFURTRANSFERASE"/>
    <property type="match status" value="1"/>
</dbReference>
<reference evidence="4 5" key="1">
    <citation type="submission" date="2018-10" db="EMBL/GenBank/DDBJ databases">
        <authorList>
            <person name="Li J."/>
        </authorList>
    </citation>
    <scope>NUCLEOTIDE SEQUENCE [LARGE SCALE GENOMIC DNA]</scope>
    <source>
        <strain evidence="4 5">JCM 11654</strain>
    </source>
</reference>
<dbReference type="OrthoDB" id="9770030at2"/>
<keyword evidence="5" id="KW-1185">Reference proteome</keyword>
<evidence type="ECO:0000256" key="1">
    <source>
        <dbReference type="ARBA" id="ARBA00022679"/>
    </source>
</evidence>
<dbReference type="InterPro" id="IPR036873">
    <property type="entry name" value="Rhodanese-like_dom_sf"/>
</dbReference>
<dbReference type="InterPro" id="IPR045078">
    <property type="entry name" value="TST/MPST-like"/>
</dbReference>
<dbReference type="PROSITE" id="PS50206">
    <property type="entry name" value="RHODANESE_3"/>
    <property type="match status" value="2"/>
</dbReference>
<dbReference type="RefSeq" id="WP_121687208.1">
    <property type="nucleotide sequence ID" value="NZ_RCUY01000001.1"/>
</dbReference>
<organism evidence="4 5">
    <name type="scientific">Mycetocola lacteus</name>
    <dbReference type="NCBI Taxonomy" id="76637"/>
    <lineage>
        <taxon>Bacteria</taxon>
        <taxon>Bacillati</taxon>
        <taxon>Actinomycetota</taxon>
        <taxon>Actinomycetes</taxon>
        <taxon>Micrococcales</taxon>
        <taxon>Microbacteriaceae</taxon>
        <taxon>Mycetocola</taxon>
    </lineage>
</organism>
<dbReference type="PANTHER" id="PTHR11364">
    <property type="entry name" value="THIOSULFATE SULFERTANSFERASE"/>
    <property type="match status" value="1"/>
</dbReference>
<dbReference type="SMART" id="SM00450">
    <property type="entry name" value="RHOD"/>
    <property type="match status" value="2"/>
</dbReference>
<keyword evidence="2" id="KW-0677">Repeat</keyword>
<dbReference type="CDD" id="cd01449">
    <property type="entry name" value="TST_Repeat_2"/>
    <property type="match status" value="1"/>
</dbReference>
<dbReference type="Gene3D" id="3.40.250.10">
    <property type="entry name" value="Rhodanese-like domain"/>
    <property type="match status" value="2"/>
</dbReference>
<dbReference type="SUPFAM" id="SSF52821">
    <property type="entry name" value="Rhodanese/Cell cycle control phosphatase"/>
    <property type="match status" value="2"/>
</dbReference>
<dbReference type="EMBL" id="RCUY01000001">
    <property type="protein sequence ID" value="RLP84736.1"/>
    <property type="molecule type" value="Genomic_DNA"/>
</dbReference>
<proteinExistence type="predicted"/>
<protein>
    <submittedName>
        <fullName evidence="4">Sulfurtransferase</fullName>
    </submittedName>
</protein>
<name>A0A3L7AWJ2_9MICO</name>